<dbReference type="Proteomes" id="UP000316781">
    <property type="component" value="Unassembled WGS sequence"/>
</dbReference>
<dbReference type="RefSeq" id="WP_142862705.1">
    <property type="nucleotide sequence ID" value="NZ_VJMF01000037.1"/>
</dbReference>
<evidence type="ECO:0000313" key="1">
    <source>
        <dbReference type="EMBL" id="TRL34934.1"/>
    </source>
</evidence>
<proteinExistence type="predicted"/>
<accession>A0A549SZ80</accession>
<dbReference type="EMBL" id="VJMF01000037">
    <property type="protein sequence ID" value="TRL34934.1"/>
    <property type="molecule type" value="Genomic_DNA"/>
</dbReference>
<gene>
    <name evidence="1" type="ORF">FM996_08890</name>
</gene>
<dbReference type="InterPro" id="IPR056093">
    <property type="entry name" value="DUF7676"/>
</dbReference>
<dbReference type="AlphaFoldDB" id="A0A549SZ80"/>
<sequence>MTNATPQRRLEPDGTPVDVFALPTDAQSLEALLRDLFENHWREIVFGPIIQGAAFEIHVDHAPTHIGLLDGYLTIAFGQTHFHVCIGETKGPRRRPTSPELARHRRTARAELQRRFSGTCVPMSWSLQLFNGADEQQLAVLLPNPFLHPETEKILREPDWSRLSLWDALRARWLGLVEPDPLDRRAH</sequence>
<protein>
    <submittedName>
        <fullName evidence="1">Uncharacterized protein</fullName>
    </submittedName>
</protein>
<name>A0A549SZ80_METSR</name>
<evidence type="ECO:0000313" key="2">
    <source>
        <dbReference type="Proteomes" id="UP000316781"/>
    </source>
</evidence>
<dbReference type="Pfam" id="PF24724">
    <property type="entry name" value="DUF7676"/>
    <property type="match status" value="1"/>
</dbReference>
<comment type="caution">
    <text evidence="1">The sequence shown here is derived from an EMBL/GenBank/DDBJ whole genome shotgun (WGS) entry which is preliminary data.</text>
</comment>
<organism evidence="1 2">
    <name type="scientific">Methylosinus sporium</name>
    <dbReference type="NCBI Taxonomy" id="428"/>
    <lineage>
        <taxon>Bacteria</taxon>
        <taxon>Pseudomonadati</taxon>
        <taxon>Pseudomonadota</taxon>
        <taxon>Alphaproteobacteria</taxon>
        <taxon>Hyphomicrobiales</taxon>
        <taxon>Methylocystaceae</taxon>
        <taxon>Methylosinus</taxon>
    </lineage>
</organism>
<reference evidence="1 2" key="1">
    <citation type="submission" date="2019-07" db="EMBL/GenBank/DDBJ databases">
        <title>Ln-dependent methylotrophs.</title>
        <authorList>
            <person name="Tani A."/>
        </authorList>
    </citation>
    <scope>NUCLEOTIDE SEQUENCE [LARGE SCALE GENOMIC DNA]</scope>
    <source>
        <strain evidence="1 2">SM89A</strain>
    </source>
</reference>